<comment type="caution">
    <text evidence="4">The sequence shown here is derived from an EMBL/GenBank/DDBJ whole genome shotgun (WGS) entry which is preliminary data.</text>
</comment>
<dbReference type="EMBL" id="VORB01000005">
    <property type="protein sequence ID" value="TXC78908.1"/>
    <property type="molecule type" value="Genomic_DNA"/>
</dbReference>
<dbReference type="SMART" id="SM00116">
    <property type="entry name" value="CBS"/>
    <property type="match status" value="2"/>
</dbReference>
<dbReference type="PANTHER" id="PTHR43080">
    <property type="entry name" value="CBS DOMAIN-CONTAINING PROTEIN CBSX3, MITOCHONDRIAL"/>
    <property type="match status" value="1"/>
</dbReference>
<evidence type="ECO:0000313" key="4">
    <source>
        <dbReference type="EMBL" id="TXC78908.1"/>
    </source>
</evidence>
<evidence type="ECO:0000313" key="5">
    <source>
        <dbReference type="Proteomes" id="UP000321168"/>
    </source>
</evidence>
<feature type="domain" description="CBS" evidence="3">
    <location>
        <begin position="7"/>
        <end position="63"/>
    </location>
</feature>
<keyword evidence="5" id="KW-1185">Reference proteome</keyword>
<dbReference type="InterPro" id="IPR046342">
    <property type="entry name" value="CBS_dom_sf"/>
</dbReference>
<dbReference type="Pfam" id="PF00571">
    <property type="entry name" value="CBS"/>
    <property type="match status" value="2"/>
</dbReference>
<feature type="domain" description="CBS" evidence="3">
    <location>
        <begin position="64"/>
        <end position="122"/>
    </location>
</feature>
<keyword evidence="1 2" id="KW-0129">CBS domain</keyword>
<protein>
    <submittedName>
        <fullName evidence="4">CBS domain-containing protein</fullName>
    </submittedName>
</protein>
<accession>A0A5C6V531</accession>
<reference evidence="4 5" key="1">
    <citation type="submission" date="2019-08" db="EMBL/GenBank/DDBJ databases">
        <title>Genome of Luteibaculum oceani JCM 18817.</title>
        <authorList>
            <person name="Bowman J.P."/>
        </authorList>
    </citation>
    <scope>NUCLEOTIDE SEQUENCE [LARGE SCALE GENOMIC DNA]</scope>
    <source>
        <strain evidence="4 5">JCM 18817</strain>
    </source>
</reference>
<proteinExistence type="predicted"/>
<evidence type="ECO:0000256" key="2">
    <source>
        <dbReference type="PROSITE-ProRule" id="PRU00703"/>
    </source>
</evidence>
<dbReference type="Gene3D" id="3.10.580.10">
    <property type="entry name" value="CBS-domain"/>
    <property type="match status" value="2"/>
</dbReference>
<dbReference type="Proteomes" id="UP000321168">
    <property type="component" value="Unassembled WGS sequence"/>
</dbReference>
<sequence length="219" mass="24709">MLASLIVNPDILELYPNDTVEEALKAMERYLVRHLPVVDKGTLLGVVGKEQLLKEPADKKIDKLKGHLVEARLLAQMHFFECYKLFSKTDLSVVPIVDPDGVFIGVVTRSDLTKYMAENTGINEAGAIVVLTMPPKDYSLHHLAQMVEGNDAHILHAYCCPKEAKNELEVTLKLNTTRIGGVLQTFHRYGYTVLATFDKNNDTDYLNDRYEALLKYLNM</sequence>
<dbReference type="PROSITE" id="PS51371">
    <property type="entry name" value="CBS"/>
    <property type="match status" value="2"/>
</dbReference>
<gene>
    <name evidence="4" type="ORF">FRX97_06755</name>
</gene>
<dbReference type="AlphaFoldDB" id="A0A5C6V531"/>
<dbReference type="InterPro" id="IPR000644">
    <property type="entry name" value="CBS_dom"/>
</dbReference>
<name>A0A5C6V531_9FLAO</name>
<dbReference type="RefSeq" id="WP_147014432.1">
    <property type="nucleotide sequence ID" value="NZ_VORB01000005.1"/>
</dbReference>
<dbReference type="PANTHER" id="PTHR43080:SF2">
    <property type="entry name" value="CBS DOMAIN-CONTAINING PROTEIN"/>
    <property type="match status" value="1"/>
</dbReference>
<evidence type="ECO:0000256" key="1">
    <source>
        <dbReference type="ARBA" id="ARBA00023122"/>
    </source>
</evidence>
<dbReference type="OrthoDB" id="1523762at2"/>
<dbReference type="InterPro" id="IPR051257">
    <property type="entry name" value="Diverse_CBS-Domain"/>
</dbReference>
<organism evidence="4 5">
    <name type="scientific">Luteibaculum oceani</name>
    <dbReference type="NCBI Taxonomy" id="1294296"/>
    <lineage>
        <taxon>Bacteria</taxon>
        <taxon>Pseudomonadati</taxon>
        <taxon>Bacteroidota</taxon>
        <taxon>Flavobacteriia</taxon>
        <taxon>Flavobacteriales</taxon>
        <taxon>Luteibaculaceae</taxon>
        <taxon>Luteibaculum</taxon>
    </lineage>
</organism>
<evidence type="ECO:0000259" key="3">
    <source>
        <dbReference type="PROSITE" id="PS51371"/>
    </source>
</evidence>
<dbReference type="SUPFAM" id="SSF54631">
    <property type="entry name" value="CBS-domain pair"/>
    <property type="match status" value="1"/>
</dbReference>